<evidence type="ECO:0000313" key="2">
    <source>
        <dbReference type="Proteomes" id="UP000234681"/>
    </source>
</evidence>
<dbReference type="AlphaFoldDB" id="A6IBM2"/>
<name>A6IBM2_RAT</name>
<dbReference type="Proteomes" id="UP000234681">
    <property type="component" value="Chromosome 4"/>
</dbReference>
<proteinExistence type="predicted"/>
<organism evidence="1 2">
    <name type="scientific">Rattus norvegicus</name>
    <name type="common">Rat</name>
    <dbReference type="NCBI Taxonomy" id="10116"/>
    <lineage>
        <taxon>Eukaryota</taxon>
        <taxon>Metazoa</taxon>
        <taxon>Chordata</taxon>
        <taxon>Craniata</taxon>
        <taxon>Vertebrata</taxon>
        <taxon>Euteleostomi</taxon>
        <taxon>Mammalia</taxon>
        <taxon>Eutheria</taxon>
        <taxon>Euarchontoglires</taxon>
        <taxon>Glires</taxon>
        <taxon>Rodentia</taxon>
        <taxon>Myomorpha</taxon>
        <taxon>Muroidea</taxon>
        <taxon>Muridae</taxon>
        <taxon>Murinae</taxon>
        <taxon>Rattus</taxon>
    </lineage>
</organism>
<protein>
    <submittedName>
        <fullName evidence="1">RCG55997</fullName>
    </submittedName>
</protein>
<sequence length="42" mass="4808">MQLQMAIYTGTQSSPWPRQVKECESLQLSLSPIGYLVCIFFL</sequence>
<evidence type="ECO:0000313" key="1">
    <source>
        <dbReference type="EMBL" id="EDL91490.1"/>
    </source>
</evidence>
<reference evidence="2" key="1">
    <citation type="submission" date="2005-09" db="EMBL/GenBank/DDBJ databases">
        <authorList>
            <person name="Mural R.J."/>
            <person name="Li P.W."/>
            <person name="Adams M.D."/>
            <person name="Amanatides P.G."/>
            <person name="Baden-Tillson H."/>
            <person name="Barnstead M."/>
            <person name="Chin S.H."/>
            <person name="Dew I."/>
            <person name="Evans C.A."/>
            <person name="Ferriera S."/>
            <person name="Flanigan M."/>
            <person name="Fosler C."/>
            <person name="Glodek A."/>
            <person name="Gu Z."/>
            <person name="Holt R.A."/>
            <person name="Jennings D."/>
            <person name="Kraft C.L."/>
            <person name="Lu F."/>
            <person name="Nguyen T."/>
            <person name="Nusskern D.R."/>
            <person name="Pfannkoch C.M."/>
            <person name="Sitter C."/>
            <person name="Sutton G.G."/>
            <person name="Venter J.C."/>
            <person name="Wang Z."/>
            <person name="Woodage T."/>
            <person name="Zheng X.H."/>
            <person name="Zhong F."/>
        </authorList>
    </citation>
    <scope>NUCLEOTIDE SEQUENCE [LARGE SCALE GENOMIC DNA]</scope>
    <source>
        <strain>BN</strain>
        <strain evidence="2">Sprague-Dawley</strain>
    </source>
</reference>
<accession>A6IBM2</accession>
<gene>
    <name evidence="1" type="ORF">rCG_55997</name>
</gene>
<dbReference type="EMBL" id="CH473957">
    <property type="protein sequence ID" value="EDL91490.1"/>
    <property type="molecule type" value="Genomic_DNA"/>
</dbReference>